<feature type="compositionally biased region" description="Gly residues" evidence="6">
    <location>
        <begin position="857"/>
        <end position="866"/>
    </location>
</feature>
<dbReference type="CDD" id="cd08045">
    <property type="entry name" value="HFD_TAF4"/>
    <property type="match status" value="1"/>
</dbReference>
<dbReference type="PANTHER" id="PTHR15138">
    <property type="entry name" value="TRANSCRIPTION INITIATION FACTOR TFIID SUBUNIT 4"/>
    <property type="match status" value="1"/>
</dbReference>
<dbReference type="GeneID" id="100119872"/>
<dbReference type="Pfam" id="PF07531">
    <property type="entry name" value="TAFH"/>
    <property type="match status" value="1"/>
</dbReference>
<proteinExistence type="inferred from homology"/>
<dbReference type="SMR" id="A0A7M7QND7"/>
<dbReference type="InterPro" id="IPR045144">
    <property type="entry name" value="TAF4"/>
</dbReference>
<dbReference type="GO" id="GO:0016251">
    <property type="term" value="F:RNA polymerase II general transcription initiation factor activity"/>
    <property type="evidence" value="ECO:0007669"/>
    <property type="project" value="TreeGrafter"/>
</dbReference>
<dbReference type="Proteomes" id="UP000002358">
    <property type="component" value="Chromosome 1"/>
</dbReference>
<evidence type="ECO:0000313" key="9">
    <source>
        <dbReference type="Proteomes" id="UP000002358"/>
    </source>
</evidence>
<feature type="region of interest" description="Disordered" evidence="6">
    <location>
        <begin position="303"/>
        <end position="334"/>
    </location>
</feature>
<dbReference type="PANTHER" id="PTHR15138:SF14">
    <property type="entry name" value="TRANSCRIPTION INITIATION FACTOR TFIID SUBUNIT 4"/>
    <property type="match status" value="1"/>
</dbReference>
<evidence type="ECO:0000256" key="4">
    <source>
        <dbReference type="ARBA" id="ARBA00023163"/>
    </source>
</evidence>
<dbReference type="SUPFAM" id="SSF47113">
    <property type="entry name" value="Histone-fold"/>
    <property type="match status" value="1"/>
</dbReference>
<accession>A0A7M7QND7</accession>
<dbReference type="GO" id="GO:0006367">
    <property type="term" value="P:transcription initiation at RNA polymerase II promoter"/>
    <property type="evidence" value="ECO:0007669"/>
    <property type="project" value="TreeGrafter"/>
</dbReference>
<dbReference type="Gene3D" id="1.10.20.10">
    <property type="entry name" value="Histone, subunit A"/>
    <property type="match status" value="1"/>
</dbReference>
<reference evidence="8" key="1">
    <citation type="submission" date="2021-01" db="UniProtKB">
        <authorList>
            <consortium name="EnsemblMetazoa"/>
        </authorList>
    </citation>
    <scope>IDENTIFICATION</scope>
</reference>
<comment type="subcellular location">
    <subcellularLocation>
        <location evidence="1">Nucleus</location>
    </subcellularLocation>
</comment>
<evidence type="ECO:0000256" key="3">
    <source>
        <dbReference type="ARBA" id="ARBA00023015"/>
    </source>
</evidence>
<dbReference type="SMART" id="SM00549">
    <property type="entry name" value="TAFH"/>
    <property type="match status" value="1"/>
</dbReference>
<keyword evidence="9" id="KW-1185">Reference proteome</keyword>
<dbReference type="GO" id="GO:0005669">
    <property type="term" value="C:transcription factor TFIID complex"/>
    <property type="evidence" value="ECO:0007669"/>
    <property type="project" value="InterPro"/>
</dbReference>
<organism evidence="8 9">
    <name type="scientific">Nasonia vitripennis</name>
    <name type="common">Parasitic wasp</name>
    <dbReference type="NCBI Taxonomy" id="7425"/>
    <lineage>
        <taxon>Eukaryota</taxon>
        <taxon>Metazoa</taxon>
        <taxon>Ecdysozoa</taxon>
        <taxon>Arthropoda</taxon>
        <taxon>Hexapoda</taxon>
        <taxon>Insecta</taxon>
        <taxon>Pterygota</taxon>
        <taxon>Neoptera</taxon>
        <taxon>Endopterygota</taxon>
        <taxon>Hymenoptera</taxon>
        <taxon>Apocrita</taxon>
        <taxon>Proctotrupomorpha</taxon>
        <taxon>Chalcidoidea</taxon>
        <taxon>Pteromalidae</taxon>
        <taxon>Pteromalinae</taxon>
        <taxon>Nasonia</taxon>
    </lineage>
</organism>
<evidence type="ECO:0000313" key="8">
    <source>
        <dbReference type="EnsemblMetazoa" id="XP_031789611"/>
    </source>
</evidence>
<feature type="compositionally biased region" description="Polar residues" evidence="6">
    <location>
        <begin position="88"/>
        <end position="101"/>
    </location>
</feature>
<dbReference type="InterPro" id="IPR037249">
    <property type="entry name" value="TAFH/NHR1_dom_sf"/>
</dbReference>
<dbReference type="Pfam" id="PF05236">
    <property type="entry name" value="TAF4"/>
    <property type="match status" value="1"/>
</dbReference>
<feature type="compositionally biased region" description="Low complexity" evidence="6">
    <location>
        <begin position="33"/>
        <end position="76"/>
    </location>
</feature>
<dbReference type="Gene3D" id="1.20.120.1110">
    <property type="entry name" value="TAFH/NHR1 domain"/>
    <property type="match status" value="1"/>
</dbReference>
<dbReference type="FunFam" id="1.10.20.10:FF:000015">
    <property type="entry name" value="Transcription initiation factor TFIID subunit 4B"/>
    <property type="match status" value="1"/>
</dbReference>
<feature type="domain" description="TAFH" evidence="7">
    <location>
        <begin position="346"/>
        <end position="442"/>
    </location>
</feature>
<dbReference type="InterPro" id="IPR007900">
    <property type="entry name" value="TAF4_C"/>
</dbReference>
<sequence length="908" mass="96930">MASAKFLEEALSTDVDESAVSAIVGSLETQLVSGAQPNPQQQQQQQQQQQSAAAQSSNGAPSSVVAAAAAAAATTPPLDGSSGPLQKPPQQHVANGTSNGDQQQQPQQPQQPQQQQQIPPTVLATTTTPSTTTSSNMTAAAPPVQELAKPTPSGQPQPQQQQQQQQQVSTMQPSPQQQFVPQQVAGNQITLQTIQGLAQGGTQGHLLLKTENGQFQLLRVGPANPNNAAVTPNSIAGSAAVVATPGATGTTYRLASLPAVSRLNAQFTGPPLATIRKPIQTVAPTVTTTTVTAVTSTIVAATTTAPTPTPTPASMATPTPASTPTSTVSPAQASLTPAQIRHRQVNDNTKEKCRKFLANLLELSSREPKHVERSVRTLIQELIDVKVEPEEFCIRLERLLNASPQPCLIGFLRKSLPLLRHALITKELVIDGIRPPHPNSQMYIQASGFPAASPTVVTQQNQIRPTVAVSPAVTAATPVTHVPATVALTPPATTQVRVMAPLTGVTNVPRPPQPIQVQQKLNVDKPVVSSINKKIRPTTPIRPGLLATYSAKTPVIAAPVHHQIQSLSTVVVSTSATSSTTGGSGATTTTIRQTTGPIIVQKTLPSTAVSKTVVASSHKTITTTTTLNKAAVPSIQPKLVSKEKEKKTFSSAGYTGDDDINDVAAMGGVNLAEESQRILGSTKFVGTQIRSCKDEVFLHMTPLQQKINKIVSSYGLEEPNQEVASLISHAAQERLKNLVEKLAIIAEHRIDLVKVDPRYEVTQDVRAQLKFLEELDRVERKRHEEQEREVLLKAAKSRAKTEDPEQAKLKAKAKEMQRAEMEEARQREANQTALQAIGPRKKPKLDLGGSSASSPGGTAGLAGTGAGLNRQMPLRPRLKRVNFRDLLFLLEQEKETCRSSTLYRSYLK</sequence>
<feature type="compositionally biased region" description="Low complexity" evidence="6">
    <location>
        <begin position="102"/>
        <end position="143"/>
    </location>
</feature>
<keyword evidence="3" id="KW-0805">Transcription regulation</keyword>
<evidence type="ECO:0000256" key="5">
    <source>
        <dbReference type="ARBA" id="ARBA00023242"/>
    </source>
</evidence>
<feature type="compositionally biased region" description="Low complexity" evidence="6">
    <location>
        <begin position="846"/>
        <end position="856"/>
    </location>
</feature>
<dbReference type="InterPro" id="IPR003894">
    <property type="entry name" value="TAFH_NHR1"/>
</dbReference>
<dbReference type="InterPro" id="IPR009072">
    <property type="entry name" value="Histone-fold"/>
</dbReference>
<comment type="similarity">
    <text evidence="2">Belongs to the TAF4 family.</text>
</comment>
<dbReference type="RefSeq" id="XP_031789611.1">
    <property type="nucleotide sequence ID" value="XM_031933751.2"/>
</dbReference>
<keyword evidence="5" id="KW-0539">Nucleus</keyword>
<dbReference type="SUPFAM" id="SSF158553">
    <property type="entry name" value="TAFH domain-like"/>
    <property type="match status" value="1"/>
</dbReference>
<dbReference type="GO" id="GO:0046982">
    <property type="term" value="F:protein heterodimerization activity"/>
    <property type="evidence" value="ECO:0007669"/>
    <property type="project" value="InterPro"/>
</dbReference>
<dbReference type="AlphaFoldDB" id="A0A7M7QND7"/>
<protein>
    <recommendedName>
        <fullName evidence="7">TAFH domain-containing protein</fullName>
    </recommendedName>
</protein>
<evidence type="ECO:0000256" key="1">
    <source>
        <dbReference type="ARBA" id="ARBA00004123"/>
    </source>
</evidence>
<evidence type="ECO:0000259" key="7">
    <source>
        <dbReference type="PROSITE" id="PS51119"/>
    </source>
</evidence>
<keyword evidence="4" id="KW-0804">Transcription</keyword>
<dbReference type="PROSITE" id="PS51119">
    <property type="entry name" value="TAFH"/>
    <property type="match status" value="1"/>
</dbReference>
<feature type="region of interest" description="Disordered" evidence="6">
    <location>
        <begin position="820"/>
        <end position="868"/>
    </location>
</feature>
<name>A0A7M7QND7_NASVI</name>
<feature type="region of interest" description="Disordered" evidence="6">
    <location>
        <begin position="31"/>
        <end position="179"/>
    </location>
</feature>
<feature type="compositionally biased region" description="Low complexity" evidence="6">
    <location>
        <begin position="303"/>
        <end position="331"/>
    </location>
</feature>
<dbReference type="EnsemblMetazoa" id="XM_031933751">
    <property type="protein sequence ID" value="XP_031789611"/>
    <property type="gene ID" value="LOC100119872"/>
</dbReference>
<feature type="compositionally biased region" description="Low complexity" evidence="6">
    <location>
        <begin position="150"/>
        <end position="179"/>
    </location>
</feature>
<dbReference type="GO" id="GO:0003677">
    <property type="term" value="F:DNA binding"/>
    <property type="evidence" value="ECO:0007669"/>
    <property type="project" value="TreeGrafter"/>
</dbReference>
<evidence type="ECO:0000256" key="6">
    <source>
        <dbReference type="SAM" id="MobiDB-lite"/>
    </source>
</evidence>
<evidence type="ECO:0000256" key="2">
    <source>
        <dbReference type="ARBA" id="ARBA00006178"/>
    </source>
</evidence>